<sequence length="144" mass="15721">MKKLLLGLLVLSACSKEDAAPSYNDFTPINGRFTIHDDGFLRYNKRDTTATLSDLKLRISTCGVQDVYEFQGRFSVHETYSIRFLVDKNRTGSGPWTNLATESTSYFNGNVKTGGGSSNSGTLSASGNTFTASFDHSSIKGTLR</sequence>
<accession>A0A558BXP2</accession>
<dbReference type="Proteomes" id="UP000317624">
    <property type="component" value="Unassembled WGS sequence"/>
</dbReference>
<dbReference type="EMBL" id="VMRJ01000002">
    <property type="protein sequence ID" value="TVT41275.1"/>
    <property type="molecule type" value="Genomic_DNA"/>
</dbReference>
<dbReference type="RefSeq" id="WP_144846001.1">
    <property type="nucleotide sequence ID" value="NZ_VMRJ01000002.1"/>
</dbReference>
<feature type="signal peptide" evidence="1">
    <location>
        <begin position="1"/>
        <end position="19"/>
    </location>
</feature>
<evidence type="ECO:0000313" key="2">
    <source>
        <dbReference type="EMBL" id="TVT41275.1"/>
    </source>
</evidence>
<keyword evidence="1" id="KW-0732">Signal</keyword>
<protein>
    <recommendedName>
        <fullName evidence="4">Lipoprotein</fullName>
    </recommendedName>
</protein>
<organism evidence="2 3">
    <name type="scientific">Hymenobacter setariae</name>
    <dbReference type="NCBI Taxonomy" id="2594794"/>
    <lineage>
        <taxon>Bacteria</taxon>
        <taxon>Pseudomonadati</taxon>
        <taxon>Bacteroidota</taxon>
        <taxon>Cytophagia</taxon>
        <taxon>Cytophagales</taxon>
        <taxon>Hymenobacteraceae</taxon>
        <taxon>Hymenobacter</taxon>
    </lineage>
</organism>
<evidence type="ECO:0008006" key="4">
    <source>
        <dbReference type="Google" id="ProtNLM"/>
    </source>
</evidence>
<proteinExistence type="predicted"/>
<dbReference type="AlphaFoldDB" id="A0A558BXP2"/>
<comment type="caution">
    <text evidence="2">The sequence shown here is derived from an EMBL/GenBank/DDBJ whole genome shotgun (WGS) entry which is preliminary data.</text>
</comment>
<evidence type="ECO:0000256" key="1">
    <source>
        <dbReference type="SAM" id="SignalP"/>
    </source>
</evidence>
<gene>
    <name evidence="2" type="ORF">FNT36_07410</name>
</gene>
<reference evidence="2 3" key="1">
    <citation type="submission" date="2019-07" db="EMBL/GenBank/DDBJ databases">
        <title>Hymenobacter sp. straun FUR1 Genome sequencing and assembly.</title>
        <authorList>
            <person name="Chhetri G."/>
        </authorList>
    </citation>
    <scope>NUCLEOTIDE SEQUENCE [LARGE SCALE GENOMIC DNA]</scope>
    <source>
        <strain evidence="2 3">Fur1</strain>
    </source>
</reference>
<feature type="chain" id="PRO_5021942081" description="Lipoprotein" evidence="1">
    <location>
        <begin position="20"/>
        <end position="144"/>
    </location>
</feature>
<name>A0A558BXP2_9BACT</name>
<keyword evidence="3" id="KW-1185">Reference proteome</keyword>
<evidence type="ECO:0000313" key="3">
    <source>
        <dbReference type="Proteomes" id="UP000317624"/>
    </source>
</evidence>